<reference evidence="1 2" key="1">
    <citation type="submission" date="2018-08" db="EMBL/GenBank/DDBJ databases">
        <title>Recombination of ecologically and evolutionarily significant loci maintains genetic cohesion in the Pseudomonas syringae species complex.</title>
        <authorList>
            <person name="Dillon M."/>
            <person name="Thakur S."/>
            <person name="Almeida R.N.D."/>
            <person name="Weir B.S."/>
            <person name="Guttman D.S."/>
        </authorList>
    </citation>
    <scope>NUCLEOTIDE SEQUENCE [LARGE SCALE GENOMIC DNA]</scope>
    <source>
        <strain evidence="1 2">88_10</strain>
    </source>
</reference>
<name>A0A3M2X8L7_PSEYM</name>
<evidence type="ECO:0000313" key="1">
    <source>
        <dbReference type="EMBL" id="RML59388.1"/>
    </source>
</evidence>
<protein>
    <submittedName>
        <fullName evidence="1">Uncharacterized protein</fullName>
    </submittedName>
</protein>
<gene>
    <name evidence="1" type="ORF">APX70_04588</name>
</gene>
<feature type="non-terminal residue" evidence="1">
    <location>
        <position position="1"/>
    </location>
</feature>
<evidence type="ECO:0000313" key="2">
    <source>
        <dbReference type="Proteomes" id="UP000282378"/>
    </source>
</evidence>
<dbReference type="AlphaFoldDB" id="A0A3M2X8L7"/>
<organism evidence="1 2">
    <name type="scientific">Pseudomonas syringae pv. maculicola</name>
    <dbReference type="NCBI Taxonomy" id="59511"/>
    <lineage>
        <taxon>Bacteria</taxon>
        <taxon>Pseudomonadati</taxon>
        <taxon>Pseudomonadota</taxon>
        <taxon>Gammaproteobacteria</taxon>
        <taxon>Pseudomonadales</taxon>
        <taxon>Pseudomonadaceae</taxon>
        <taxon>Pseudomonas</taxon>
    </lineage>
</organism>
<sequence>SNPTRPTISKIWKAHENEDFRIFFCFADLDARIAALSQQGQNLVFAVLRNKPSG</sequence>
<dbReference type="Proteomes" id="UP000282378">
    <property type="component" value="Unassembled WGS sequence"/>
</dbReference>
<proteinExistence type="predicted"/>
<dbReference type="EMBL" id="RBNL01003043">
    <property type="protein sequence ID" value="RML59388.1"/>
    <property type="molecule type" value="Genomic_DNA"/>
</dbReference>
<accession>A0A3M2X8L7</accession>
<comment type="caution">
    <text evidence="1">The sequence shown here is derived from an EMBL/GenBank/DDBJ whole genome shotgun (WGS) entry which is preliminary data.</text>
</comment>